<reference evidence="3" key="1">
    <citation type="submission" date="2019-01" db="EMBL/GenBank/DDBJ databases">
        <title>Cytophagaceae bacterium strain CAR-16.</title>
        <authorList>
            <person name="Chen W.-M."/>
        </authorList>
    </citation>
    <scope>NUCLEOTIDE SEQUENCE [LARGE SCALE GENOMIC DNA]</scope>
    <source>
        <strain evidence="3">WWJ-16</strain>
    </source>
</reference>
<keyword evidence="1" id="KW-0472">Membrane</keyword>
<keyword evidence="1" id="KW-1133">Transmembrane helix</keyword>
<protein>
    <recommendedName>
        <fullName evidence="4">DUF3592 domain-containing protein</fullName>
    </recommendedName>
</protein>
<accession>A0A4Q1K2F4</accession>
<organism evidence="2 3">
    <name type="scientific">Flavobacterium stagni</name>
    <dbReference type="NCBI Taxonomy" id="2506421"/>
    <lineage>
        <taxon>Bacteria</taxon>
        <taxon>Pseudomonadati</taxon>
        <taxon>Bacteroidota</taxon>
        <taxon>Flavobacteriia</taxon>
        <taxon>Flavobacteriales</taxon>
        <taxon>Flavobacteriaceae</taxon>
        <taxon>Flavobacterium</taxon>
    </lineage>
</organism>
<dbReference type="OrthoDB" id="1452995at2"/>
<comment type="caution">
    <text evidence="2">The sequence shown here is derived from an EMBL/GenBank/DDBJ whole genome shotgun (WGS) entry which is preliminary data.</text>
</comment>
<evidence type="ECO:0000256" key="1">
    <source>
        <dbReference type="SAM" id="Phobius"/>
    </source>
</evidence>
<keyword evidence="3" id="KW-1185">Reference proteome</keyword>
<sequence>MKNLIYNNLLFIAGLILLFISSMVIWGNLVDYDIYKNGFEITVNVIDAPENCDNVSSRGGFCKLEYNGKVYVVRAGNKYCSLVSGQSKVKMLTDKSATKLQFPEEFNSFEYYSGFILLAFSIYVIVKGYMIRIK</sequence>
<evidence type="ECO:0000313" key="3">
    <source>
        <dbReference type="Proteomes" id="UP000289857"/>
    </source>
</evidence>
<gene>
    <name evidence="2" type="ORF">EQG61_13605</name>
</gene>
<dbReference type="Proteomes" id="UP000289857">
    <property type="component" value="Unassembled WGS sequence"/>
</dbReference>
<dbReference type="RefSeq" id="WP_129462499.1">
    <property type="nucleotide sequence ID" value="NZ_SBKN01000012.1"/>
</dbReference>
<feature type="transmembrane region" description="Helical" evidence="1">
    <location>
        <begin position="111"/>
        <end position="130"/>
    </location>
</feature>
<evidence type="ECO:0008006" key="4">
    <source>
        <dbReference type="Google" id="ProtNLM"/>
    </source>
</evidence>
<dbReference type="AlphaFoldDB" id="A0A4Q1K2F4"/>
<evidence type="ECO:0000313" key="2">
    <source>
        <dbReference type="EMBL" id="RXR18889.1"/>
    </source>
</evidence>
<dbReference type="EMBL" id="SBKN01000012">
    <property type="protein sequence ID" value="RXR18889.1"/>
    <property type="molecule type" value="Genomic_DNA"/>
</dbReference>
<feature type="transmembrane region" description="Helical" evidence="1">
    <location>
        <begin position="9"/>
        <end position="29"/>
    </location>
</feature>
<name>A0A4Q1K2F4_9FLAO</name>
<proteinExistence type="predicted"/>
<keyword evidence="1" id="KW-0812">Transmembrane</keyword>